<dbReference type="GO" id="GO:0016747">
    <property type="term" value="F:acyltransferase activity, transferring groups other than amino-acyl groups"/>
    <property type="evidence" value="ECO:0007669"/>
    <property type="project" value="InterPro"/>
</dbReference>
<evidence type="ECO:0000313" key="4">
    <source>
        <dbReference type="EMBL" id="NMJ43165.1"/>
    </source>
</evidence>
<dbReference type="CDD" id="cd04301">
    <property type="entry name" value="NAT_SF"/>
    <property type="match status" value="1"/>
</dbReference>
<dbReference type="AlphaFoldDB" id="A0A848EIA2"/>
<organism evidence="4 5">
    <name type="scientific">Neoroseomonas marina</name>
    <dbReference type="NCBI Taxonomy" id="1232220"/>
    <lineage>
        <taxon>Bacteria</taxon>
        <taxon>Pseudomonadati</taxon>
        <taxon>Pseudomonadota</taxon>
        <taxon>Alphaproteobacteria</taxon>
        <taxon>Acetobacterales</taxon>
        <taxon>Acetobacteraceae</taxon>
        <taxon>Neoroseomonas</taxon>
    </lineage>
</organism>
<dbReference type="PANTHER" id="PTHR43877:SF2">
    <property type="entry name" value="AMINOALKYLPHOSPHONATE N-ACETYLTRANSFERASE-RELATED"/>
    <property type="match status" value="1"/>
</dbReference>
<keyword evidence="1 4" id="KW-0808">Transferase</keyword>
<dbReference type="InterPro" id="IPR000182">
    <property type="entry name" value="GNAT_dom"/>
</dbReference>
<comment type="caution">
    <text evidence="4">The sequence shown here is derived from an EMBL/GenBank/DDBJ whole genome shotgun (WGS) entry which is preliminary data.</text>
</comment>
<dbReference type="SUPFAM" id="SSF55729">
    <property type="entry name" value="Acyl-CoA N-acyltransferases (Nat)"/>
    <property type="match status" value="1"/>
</dbReference>
<sequence length="159" mass="16860">MIHVAAETPHQAEIAALLRLSDAVAAVLYPGAFRRAIDPAALDRPDIALLVAREDGRAAGCCAVFDRGDGSAEIKRMIVAEAHRRKGVGEALLQGAEALACGRGISLLLLEVGTRNEAAYAMYLRAGFTPRGPFAPYGANPISRFLEKPLSSRSPLPAR</sequence>
<evidence type="ECO:0000313" key="5">
    <source>
        <dbReference type="Proteomes" id="UP000548582"/>
    </source>
</evidence>
<proteinExistence type="predicted"/>
<feature type="domain" description="N-acetyltransferase" evidence="3">
    <location>
        <begin position="2"/>
        <end position="151"/>
    </location>
</feature>
<evidence type="ECO:0000259" key="3">
    <source>
        <dbReference type="PROSITE" id="PS51186"/>
    </source>
</evidence>
<keyword evidence="5" id="KW-1185">Reference proteome</keyword>
<dbReference type="Proteomes" id="UP000548582">
    <property type="component" value="Unassembled WGS sequence"/>
</dbReference>
<reference evidence="4 5" key="1">
    <citation type="submission" date="2020-03" db="EMBL/GenBank/DDBJ databases">
        <authorList>
            <person name="Sun Q."/>
        </authorList>
    </citation>
    <scope>NUCLEOTIDE SEQUENCE [LARGE SCALE GENOMIC DNA]</scope>
    <source>
        <strain evidence="4 5">JC162</strain>
    </source>
</reference>
<evidence type="ECO:0000256" key="2">
    <source>
        <dbReference type="ARBA" id="ARBA00023315"/>
    </source>
</evidence>
<dbReference type="Pfam" id="PF00583">
    <property type="entry name" value="Acetyltransf_1"/>
    <property type="match status" value="1"/>
</dbReference>
<dbReference type="EMBL" id="JABBKX010000007">
    <property type="protein sequence ID" value="NMJ43165.1"/>
    <property type="molecule type" value="Genomic_DNA"/>
</dbReference>
<protein>
    <submittedName>
        <fullName evidence="4">GNAT family N-acetyltransferase</fullName>
    </submittedName>
</protein>
<evidence type="ECO:0000256" key="1">
    <source>
        <dbReference type="ARBA" id="ARBA00022679"/>
    </source>
</evidence>
<dbReference type="RefSeq" id="WP_170055388.1">
    <property type="nucleotide sequence ID" value="NZ_JABBKX010000007.1"/>
</dbReference>
<dbReference type="InterPro" id="IPR016181">
    <property type="entry name" value="Acyl_CoA_acyltransferase"/>
</dbReference>
<dbReference type="PROSITE" id="PS51186">
    <property type="entry name" value="GNAT"/>
    <property type="match status" value="1"/>
</dbReference>
<dbReference type="Gene3D" id="3.40.630.30">
    <property type="match status" value="1"/>
</dbReference>
<accession>A0A848EIA2</accession>
<keyword evidence="2" id="KW-0012">Acyltransferase</keyword>
<dbReference type="PANTHER" id="PTHR43877">
    <property type="entry name" value="AMINOALKYLPHOSPHONATE N-ACETYLTRANSFERASE-RELATED-RELATED"/>
    <property type="match status" value="1"/>
</dbReference>
<gene>
    <name evidence="4" type="ORF">GWK16_18095</name>
</gene>
<dbReference type="InterPro" id="IPR050832">
    <property type="entry name" value="Bact_Acetyltransf"/>
</dbReference>
<name>A0A848EIA2_9PROT</name>